<protein>
    <recommendedName>
        <fullName evidence="6">Tyrosinase co-factor MelC1</fullName>
    </recommendedName>
</protein>
<evidence type="ECO:0000313" key="4">
    <source>
        <dbReference type="EMBL" id="GAA0287344.1"/>
    </source>
</evidence>
<reference evidence="5" key="1">
    <citation type="journal article" date="2019" name="Int. J. Syst. Evol. Microbiol.">
        <title>The Global Catalogue of Microorganisms (GCM) 10K type strain sequencing project: providing services to taxonomists for standard genome sequencing and annotation.</title>
        <authorList>
            <consortium name="The Broad Institute Genomics Platform"/>
            <consortium name="The Broad Institute Genome Sequencing Center for Infectious Disease"/>
            <person name="Wu L."/>
            <person name="Ma J."/>
        </authorList>
    </citation>
    <scope>NUCLEOTIDE SEQUENCE [LARGE SCALE GENOMIC DNA]</scope>
    <source>
        <strain evidence="5">JCM 4505</strain>
    </source>
</reference>
<evidence type="ECO:0000313" key="5">
    <source>
        <dbReference type="Proteomes" id="UP001501867"/>
    </source>
</evidence>
<dbReference type="PROSITE" id="PS51318">
    <property type="entry name" value="TAT"/>
    <property type="match status" value="1"/>
</dbReference>
<dbReference type="Proteomes" id="UP001501867">
    <property type="component" value="Unassembled WGS sequence"/>
</dbReference>
<dbReference type="EMBL" id="BAAABV010000015">
    <property type="protein sequence ID" value="GAA0287344.1"/>
    <property type="molecule type" value="Genomic_DNA"/>
</dbReference>
<accession>A0ABP3EZQ7</accession>
<dbReference type="InterPro" id="IPR023199">
    <property type="entry name" value="GriE/MELC1_sf"/>
</dbReference>
<keyword evidence="2" id="KW-0732">Signal</keyword>
<organism evidence="4 5">
    <name type="scientific">Streptomyces polychromogenes</name>
    <dbReference type="NCBI Taxonomy" id="67342"/>
    <lineage>
        <taxon>Bacteria</taxon>
        <taxon>Bacillati</taxon>
        <taxon>Actinomycetota</taxon>
        <taxon>Actinomycetes</taxon>
        <taxon>Kitasatosporales</taxon>
        <taxon>Streptomycetaceae</taxon>
        <taxon>Streptomyces</taxon>
    </lineage>
</organism>
<dbReference type="Pfam" id="PF06236">
    <property type="entry name" value="MelC1"/>
    <property type="match status" value="1"/>
</dbReference>
<evidence type="ECO:0000256" key="2">
    <source>
        <dbReference type="ARBA" id="ARBA00022729"/>
    </source>
</evidence>
<comment type="similarity">
    <text evidence="1">Belongs to the melC1 family.</text>
</comment>
<keyword evidence="5" id="KW-1185">Reference proteome</keyword>
<sequence>MYASARATRTRRAFLRTVFGATALAGTAAALTPLLRTRRPRQTLGPAPLAEETYRGRHISVDPAGEAVHIDGRPLHVMRRADGSYLSAVNHFQSYDTPLELARAAVDELGTTQLALAAPHHG</sequence>
<proteinExistence type="inferred from homology"/>
<dbReference type="Gene3D" id="3.30.1880.10">
    <property type="entry name" value="protein ne1242 domain like"/>
    <property type="match status" value="1"/>
</dbReference>
<dbReference type="InterPro" id="IPR010928">
    <property type="entry name" value="MelC1"/>
</dbReference>
<comment type="caution">
    <text evidence="4">The sequence shown here is derived from an EMBL/GenBank/DDBJ whole genome shotgun (WGS) entry which is preliminary data.</text>
</comment>
<evidence type="ECO:0008006" key="6">
    <source>
        <dbReference type="Google" id="ProtNLM"/>
    </source>
</evidence>
<evidence type="ECO:0000256" key="1">
    <source>
        <dbReference type="ARBA" id="ARBA00009871"/>
    </source>
</evidence>
<gene>
    <name evidence="4" type="ORF">GCM10010302_27150</name>
</gene>
<dbReference type="InterPro" id="IPR006311">
    <property type="entry name" value="TAT_signal"/>
</dbReference>
<name>A0ABP3EZQ7_9ACTN</name>
<evidence type="ECO:0000256" key="3">
    <source>
        <dbReference type="ARBA" id="ARBA00023008"/>
    </source>
</evidence>
<keyword evidence="3" id="KW-0186">Copper</keyword>
<dbReference type="RefSeq" id="WP_344157811.1">
    <property type="nucleotide sequence ID" value="NZ_BAAABV010000015.1"/>
</dbReference>